<name>A0A1A9I681_9BACT</name>
<dbReference type="EMBL" id="CP015772">
    <property type="protein sequence ID" value="ANH83178.1"/>
    <property type="molecule type" value="Genomic_DNA"/>
</dbReference>
<dbReference type="OrthoDB" id="643390at2"/>
<accession>A0A1A9I681</accession>
<organism evidence="1 2">
    <name type="scientific">Niabella ginsenosidivorans</name>
    <dbReference type="NCBI Taxonomy" id="1176587"/>
    <lineage>
        <taxon>Bacteria</taxon>
        <taxon>Pseudomonadati</taxon>
        <taxon>Bacteroidota</taxon>
        <taxon>Chitinophagia</taxon>
        <taxon>Chitinophagales</taxon>
        <taxon>Chitinophagaceae</taxon>
        <taxon>Niabella</taxon>
    </lineage>
</organism>
<dbReference type="AlphaFoldDB" id="A0A1A9I681"/>
<dbReference type="RefSeq" id="WP_067760516.1">
    <property type="nucleotide sequence ID" value="NZ_CP015772.1"/>
</dbReference>
<proteinExistence type="predicted"/>
<reference evidence="1 2" key="1">
    <citation type="submission" date="2016-05" db="EMBL/GenBank/DDBJ databases">
        <title>Niabella ginsenosidivorans BS26 whole genome sequencing.</title>
        <authorList>
            <person name="Im W.T."/>
            <person name="Siddiqi M.Z."/>
        </authorList>
    </citation>
    <scope>NUCLEOTIDE SEQUENCE [LARGE SCALE GENOMIC DNA]</scope>
    <source>
        <strain evidence="1 2">BS26</strain>
    </source>
</reference>
<evidence type="ECO:0000313" key="1">
    <source>
        <dbReference type="EMBL" id="ANH83178.1"/>
    </source>
</evidence>
<dbReference type="Proteomes" id="UP000077667">
    <property type="component" value="Chromosome"/>
</dbReference>
<dbReference type="KEGG" id="nia:A8C56_21295"/>
<keyword evidence="2" id="KW-1185">Reference proteome</keyword>
<sequence>MGGFSPDESLFVTAPHYDEGIEWYSFPLVNHAGEISQSEIFDNVDPLPAEEPDSLNYQTFFITDKIIVALTRFGRLLLINIDSRKIVTELTLQELEPKGYDERGQETQDPEKIYDYASDLEELKFVAPNQLVARHNSGKLLSYSLSL</sequence>
<gene>
    <name evidence="1" type="ORF">A8C56_21295</name>
</gene>
<dbReference type="STRING" id="1176587.A8C56_21295"/>
<evidence type="ECO:0000313" key="2">
    <source>
        <dbReference type="Proteomes" id="UP000077667"/>
    </source>
</evidence>
<protein>
    <submittedName>
        <fullName evidence="1">Uncharacterized protein</fullName>
    </submittedName>
</protein>